<protein>
    <submittedName>
        <fullName evidence="1">Uncharacterized protein</fullName>
    </submittedName>
</protein>
<comment type="caution">
    <text evidence="1">The sequence shown here is derived from an EMBL/GenBank/DDBJ whole genome shotgun (WGS) entry which is preliminary data.</text>
</comment>
<organism evidence="1 2">
    <name type="scientific">Oopsacas minuta</name>
    <dbReference type="NCBI Taxonomy" id="111878"/>
    <lineage>
        <taxon>Eukaryota</taxon>
        <taxon>Metazoa</taxon>
        <taxon>Porifera</taxon>
        <taxon>Hexactinellida</taxon>
        <taxon>Hexasterophora</taxon>
        <taxon>Lyssacinosida</taxon>
        <taxon>Leucopsacidae</taxon>
        <taxon>Oopsacas</taxon>
    </lineage>
</organism>
<evidence type="ECO:0000313" key="2">
    <source>
        <dbReference type="Proteomes" id="UP001165289"/>
    </source>
</evidence>
<reference evidence="1 2" key="1">
    <citation type="journal article" date="2023" name="BMC Biol.">
        <title>The compact genome of the sponge Oopsacas minuta (Hexactinellida) is lacking key metazoan core genes.</title>
        <authorList>
            <person name="Santini S."/>
            <person name="Schenkelaars Q."/>
            <person name="Jourda C."/>
            <person name="Duchesne M."/>
            <person name="Belahbib H."/>
            <person name="Rocher C."/>
            <person name="Selva M."/>
            <person name="Riesgo A."/>
            <person name="Vervoort M."/>
            <person name="Leys S.P."/>
            <person name="Kodjabachian L."/>
            <person name="Le Bivic A."/>
            <person name="Borchiellini C."/>
            <person name="Claverie J.M."/>
            <person name="Renard E."/>
        </authorList>
    </citation>
    <scope>NUCLEOTIDE SEQUENCE [LARGE SCALE GENOMIC DNA]</scope>
    <source>
        <strain evidence="1">SPO-2</strain>
    </source>
</reference>
<dbReference type="EMBL" id="JAKMXF010000365">
    <property type="protein sequence ID" value="KAI6645984.1"/>
    <property type="molecule type" value="Genomic_DNA"/>
</dbReference>
<accession>A0AAV7JBA8</accession>
<keyword evidence="2" id="KW-1185">Reference proteome</keyword>
<sequence>MQHETENSPKLSSDSVSTKVESWLKSRDTMETASNEITSQINTDYLPPSIVVEQIQCMPVTKHESEISQIHEEITVVPERNQTFLNVVNELRDFRPTTPNLTKMKSWIKHWKTQVHVSEYTTTNDNETVSELLATVISPDERLAIIKEALPIMQNISKLYRWQLGRHDRLSQLADSQIQHIQSLEKNLSNSVNKTDIR</sequence>
<gene>
    <name evidence="1" type="ORF">LOD99_13239</name>
</gene>
<evidence type="ECO:0000313" key="1">
    <source>
        <dbReference type="EMBL" id="KAI6645984.1"/>
    </source>
</evidence>
<proteinExistence type="predicted"/>
<dbReference type="AlphaFoldDB" id="A0AAV7JBA8"/>
<name>A0AAV7JBA8_9METZ</name>
<dbReference type="Proteomes" id="UP001165289">
    <property type="component" value="Unassembled WGS sequence"/>
</dbReference>